<organism evidence="3 4">
    <name type="scientific">Caenimonas aquaedulcis</name>
    <dbReference type="NCBI Taxonomy" id="2793270"/>
    <lineage>
        <taxon>Bacteria</taxon>
        <taxon>Pseudomonadati</taxon>
        <taxon>Pseudomonadota</taxon>
        <taxon>Betaproteobacteria</taxon>
        <taxon>Burkholderiales</taxon>
        <taxon>Comamonadaceae</taxon>
        <taxon>Caenimonas</taxon>
    </lineage>
</organism>
<keyword evidence="4" id="KW-1185">Reference proteome</keyword>
<feature type="transmembrane region" description="Helical" evidence="2">
    <location>
        <begin position="143"/>
        <end position="164"/>
    </location>
</feature>
<feature type="transmembrane region" description="Helical" evidence="2">
    <location>
        <begin position="443"/>
        <end position="463"/>
    </location>
</feature>
<dbReference type="EMBL" id="JADWYS010000001">
    <property type="protein sequence ID" value="MBG9389059.1"/>
    <property type="molecule type" value="Genomic_DNA"/>
</dbReference>
<evidence type="ECO:0000313" key="3">
    <source>
        <dbReference type="EMBL" id="MBG9389059.1"/>
    </source>
</evidence>
<gene>
    <name evidence="3" type="ORF">I5803_13570</name>
</gene>
<feature type="transmembrane region" description="Helical" evidence="2">
    <location>
        <begin position="46"/>
        <end position="65"/>
    </location>
</feature>
<dbReference type="RefSeq" id="WP_196986875.1">
    <property type="nucleotide sequence ID" value="NZ_JADWYS010000001.1"/>
</dbReference>
<feature type="transmembrane region" description="Helical" evidence="2">
    <location>
        <begin position="270"/>
        <end position="290"/>
    </location>
</feature>
<comment type="caution">
    <text evidence="3">The sequence shown here is derived from an EMBL/GenBank/DDBJ whole genome shotgun (WGS) entry which is preliminary data.</text>
</comment>
<feature type="transmembrane region" description="Helical" evidence="2">
    <location>
        <begin position="197"/>
        <end position="214"/>
    </location>
</feature>
<keyword evidence="2" id="KW-0812">Transmembrane</keyword>
<feature type="transmembrane region" description="Helical" evidence="2">
    <location>
        <begin position="86"/>
        <end position="104"/>
    </location>
</feature>
<feature type="transmembrane region" description="Helical" evidence="2">
    <location>
        <begin position="110"/>
        <end position="131"/>
    </location>
</feature>
<evidence type="ECO:0000256" key="2">
    <source>
        <dbReference type="SAM" id="Phobius"/>
    </source>
</evidence>
<evidence type="ECO:0000313" key="4">
    <source>
        <dbReference type="Proteomes" id="UP000651050"/>
    </source>
</evidence>
<feature type="transmembrane region" description="Helical" evidence="2">
    <location>
        <begin position="378"/>
        <end position="397"/>
    </location>
</feature>
<feature type="transmembrane region" description="Helical" evidence="2">
    <location>
        <begin position="245"/>
        <end position="263"/>
    </location>
</feature>
<evidence type="ECO:0000256" key="1">
    <source>
        <dbReference type="SAM" id="MobiDB-lite"/>
    </source>
</evidence>
<dbReference type="Proteomes" id="UP000651050">
    <property type="component" value="Unassembled WGS sequence"/>
</dbReference>
<sequence length="504" mass="55070">MNEITIGILLLAGLLTMLDWRQGLVMCVVVGIAQDPLRKLAPGQPVYYVVLVGIIFGIAWIRAALVRVPLGPSVIRGWRQNLKAPFWLFLCLVIAQAFHTFVRYGSATMMGIGLLVWLAPIPAVVLAYQYASRRGVLGVRRWMLFYSVVALICLSGVYFEYIGLTWRTLGEIGEGQVIYDVGTVLKAHSGFFRASEIAAWHTATIACFVFILSLGKKPTLFRILFALGLIALLVSLGILTGRRKMLVEITIFISTYLFLVAWLQRGMARLGMAVLLMGFVGYVGIVGFIAPDLVQNSYSKSMTVENAQQIEGYAVRGQSVFADLPRRVNAVGLQPLVWAVENFGWFGAGLGTGSQGTNDIAEQHNINRWAAEGGLGKVAMELGIPGLLLAAWLVVALGRHLREQLAMVAKISPQHMRVAYGLVAFLVANAATFTVATQAYSDLFILLILGWCLGFLLAMPALAARGDGLKKKPAPRHRYDPLPPAGYRPSRPAVFPQASAQRKP</sequence>
<name>A0A931MHS3_9BURK</name>
<accession>A0A931MHS3</accession>
<reference evidence="3" key="1">
    <citation type="submission" date="2020-11" db="EMBL/GenBank/DDBJ databases">
        <title>Bacterial whole genome sequence for Caenimonas sp. DR4.4.</title>
        <authorList>
            <person name="Le V."/>
            <person name="Ko S.-R."/>
            <person name="Ahn C.-Y."/>
            <person name="Oh H.-M."/>
        </authorList>
    </citation>
    <scope>NUCLEOTIDE SEQUENCE</scope>
    <source>
        <strain evidence="3">DR4.4</strain>
    </source>
</reference>
<dbReference type="AlphaFoldDB" id="A0A931MHS3"/>
<protein>
    <submittedName>
        <fullName evidence="3">Uncharacterized protein</fullName>
    </submittedName>
</protein>
<feature type="transmembrane region" description="Helical" evidence="2">
    <location>
        <begin position="221"/>
        <end position="239"/>
    </location>
</feature>
<keyword evidence="2" id="KW-0472">Membrane</keyword>
<proteinExistence type="predicted"/>
<feature type="region of interest" description="Disordered" evidence="1">
    <location>
        <begin position="468"/>
        <end position="504"/>
    </location>
</feature>
<feature type="transmembrane region" description="Helical" evidence="2">
    <location>
        <begin position="418"/>
        <end position="437"/>
    </location>
</feature>
<keyword evidence="2" id="KW-1133">Transmembrane helix</keyword>